<dbReference type="PIRSF" id="PIRSF000538">
    <property type="entry name" value="GlpK"/>
    <property type="match status" value="1"/>
</dbReference>
<gene>
    <name evidence="7" type="ORF">SG34_029770</name>
</gene>
<dbReference type="EMBL" id="CP059734">
    <property type="protein sequence ID" value="WDE08973.1"/>
    <property type="molecule type" value="Genomic_DNA"/>
</dbReference>
<evidence type="ECO:0000259" key="6">
    <source>
        <dbReference type="Pfam" id="PF02782"/>
    </source>
</evidence>
<evidence type="ECO:0000256" key="3">
    <source>
        <dbReference type="ARBA" id="ARBA00022777"/>
    </source>
</evidence>
<feature type="region of interest" description="Disordered" evidence="4">
    <location>
        <begin position="1"/>
        <end position="20"/>
    </location>
</feature>
<reference evidence="7 8" key="1">
    <citation type="journal article" date="2015" name="Genome Announc.">
        <title>Draft Genome Sequences of Marine Isolates of Thalassomonas viridans and Thalassomonas actiniarum.</title>
        <authorList>
            <person name="Olonade I."/>
            <person name="van Zyl L.J."/>
            <person name="Trindade M."/>
        </authorList>
    </citation>
    <scope>NUCLEOTIDE SEQUENCE [LARGE SCALE GENOMIC DNA]</scope>
    <source>
        <strain evidence="7 8">XOM25</strain>
    </source>
</reference>
<keyword evidence="2" id="KW-0808">Transferase</keyword>
<dbReference type="InterPro" id="IPR018485">
    <property type="entry name" value="FGGY_C"/>
</dbReference>
<dbReference type="InterPro" id="IPR050406">
    <property type="entry name" value="FGGY_Carb_Kinase"/>
</dbReference>
<dbReference type="InterPro" id="IPR000577">
    <property type="entry name" value="Carb_kinase_FGGY"/>
</dbReference>
<evidence type="ECO:0000256" key="1">
    <source>
        <dbReference type="ARBA" id="ARBA00009156"/>
    </source>
</evidence>
<evidence type="ECO:0000256" key="2">
    <source>
        <dbReference type="ARBA" id="ARBA00022679"/>
    </source>
</evidence>
<reference evidence="7 8" key="2">
    <citation type="journal article" date="2022" name="Mar. Drugs">
        <title>Bioassay-Guided Fractionation Leads to the Detection of Cholic Acid Generated by the Rare Thalassomonas sp.</title>
        <authorList>
            <person name="Pheiffer F."/>
            <person name="Schneider Y.K."/>
            <person name="Hansen E.H."/>
            <person name="Andersen J.H."/>
            <person name="Isaksson J."/>
            <person name="Busche T."/>
            <person name="R C."/>
            <person name="Kalinowski J."/>
            <person name="Zyl L.V."/>
            <person name="Trindade M."/>
        </authorList>
    </citation>
    <scope>NUCLEOTIDE SEQUENCE [LARGE SCALE GENOMIC DNA]</scope>
    <source>
        <strain evidence="7 8">XOM25</strain>
    </source>
</reference>
<accession>A0AAE9Z9F8</accession>
<dbReference type="GO" id="GO:0016301">
    <property type="term" value="F:kinase activity"/>
    <property type="evidence" value="ECO:0007669"/>
    <property type="project" value="UniProtKB-KW"/>
</dbReference>
<keyword evidence="8" id="KW-1185">Reference proteome</keyword>
<proteinExistence type="inferred from homology"/>
<dbReference type="Pfam" id="PF00370">
    <property type="entry name" value="FGGY_N"/>
    <property type="match status" value="1"/>
</dbReference>
<dbReference type="Proteomes" id="UP000032352">
    <property type="component" value="Chromosome pTvir"/>
</dbReference>
<dbReference type="AlphaFoldDB" id="A0AAE9Z9F8"/>
<dbReference type="PANTHER" id="PTHR43095">
    <property type="entry name" value="SUGAR KINASE"/>
    <property type="match status" value="1"/>
</dbReference>
<feature type="domain" description="Carbohydrate kinase FGGY C-terminal" evidence="6">
    <location>
        <begin position="285"/>
        <end position="476"/>
    </location>
</feature>
<organism evidence="7 8">
    <name type="scientific">Thalassomonas viridans</name>
    <dbReference type="NCBI Taxonomy" id="137584"/>
    <lineage>
        <taxon>Bacteria</taxon>
        <taxon>Pseudomonadati</taxon>
        <taxon>Pseudomonadota</taxon>
        <taxon>Gammaproteobacteria</taxon>
        <taxon>Alteromonadales</taxon>
        <taxon>Colwelliaceae</taxon>
        <taxon>Thalassomonas</taxon>
    </lineage>
</organism>
<dbReference type="RefSeq" id="WP_044840772.1">
    <property type="nucleotide sequence ID" value="NZ_CP059734.1"/>
</dbReference>
<evidence type="ECO:0000256" key="4">
    <source>
        <dbReference type="SAM" id="MobiDB-lite"/>
    </source>
</evidence>
<evidence type="ECO:0000313" key="8">
    <source>
        <dbReference type="Proteomes" id="UP000032352"/>
    </source>
</evidence>
<protein>
    <submittedName>
        <fullName evidence="7">Carbohydrate kinase</fullName>
    </submittedName>
</protein>
<evidence type="ECO:0000259" key="5">
    <source>
        <dbReference type="Pfam" id="PF00370"/>
    </source>
</evidence>
<dbReference type="PANTHER" id="PTHR43095:SF5">
    <property type="entry name" value="XYLULOSE KINASE"/>
    <property type="match status" value="1"/>
</dbReference>
<dbReference type="InterPro" id="IPR018484">
    <property type="entry name" value="FGGY_N"/>
</dbReference>
<keyword evidence="3 7" id="KW-0418">Kinase</keyword>
<name>A0AAE9Z9F8_9GAMM</name>
<dbReference type="Pfam" id="PF02782">
    <property type="entry name" value="FGGY_C"/>
    <property type="match status" value="1"/>
</dbReference>
<dbReference type="GO" id="GO:0005975">
    <property type="term" value="P:carbohydrate metabolic process"/>
    <property type="evidence" value="ECO:0007669"/>
    <property type="project" value="InterPro"/>
</dbReference>
<feature type="domain" description="Carbohydrate kinase FGGY N-terminal" evidence="5">
    <location>
        <begin position="24"/>
        <end position="275"/>
    </location>
</feature>
<evidence type="ECO:0000313" key="7">
    <source>
        <dbReference type="EMBL" id="WDE08973.1"/>
    </source>
</evidence>
<comment type="similarity">
    <text evidence="1">Belongs to the FGGY kinase family.</text>
</comment>
<dbReference type="KEGG" id="tvd:SG34_029770"/>
<dbReference type="SUPFAM" id="SSF53067">
    <property type="entry name" value="Actin-like ATPase domain"/>
    <property type="match status" value="2"/>
</dbReference>
<dbReference type="CDD" id="cd07779">
    <property type="entry name" value="ASKHA_NBD_FGGY_YgcE-like"/>
    <property type="match status" value="1"/>
</dbReference>
<dbReference type="Gene3D" id="3.30.420.40">
    <property type="match status" value="2"/>
</dbReference>
<feature type="compositionally biased region" description="Polar residues" evidence="4">
    <location>
        <begin position="1"/>
        <end position="17"/>
    </location>
</feature>
<dbReference type="InterPro" id="IPR043129">
    <property type="entry name" value="ATPase_NBD"/>
</dbReference>
<sequence>MTDNTPDKTSNTHSNPAGEQEKFILTLDNGTQSIRALLFDLQGNLVAKSRIELEAYFSKNPGWAEQEPEYFWQMLGKACQALWQQPEVKAQNLREKVAAVTVTTQRGTVINLDKNGQPLRPAILWLDQRLADIKQKMPWYWRVIFSCIRQSQVIDYFRRKAQANWLMQNQPEIWQKTDKFLLLSGYLTYRLTGNFKDSVGSIVAYLPYDYKKQRWASRSDWKWQALPVKESMLSELVKPGETLGEITEQAAAFTGIKAGTKLIASASDKACEVLGSGCISPETASLSYGTTATINTNNARYVEPQPFIPPYTSAIPEQYNSEVMIYRGFWMVNWFKQEFGQREMQRAKELGVTPESLFDELVGEVPPGSMGLMLQPYWSPGLKNLEAKGAIIGFGDVHTRAHIYRSILEGLAYALREGRESLEKRQGKKITRLMVSGGGSQSDAAMQLTADIFNLPACRPHTYETSGLGAAINAAVGSGYFNDYQQAIAAMTRVEQTFTPDRENVRLYNKLYNQVYRKMYRQLKPIYQQIKKITGYPE</sequence>